<feature type="transmembrane region" description="Helical" evidence="1">
    <location>
        <begin position="77"/>
        <end position="98"/>
    </location>
</feature>
<protein>
    <submittedName>
        <fullName evidence="2">Uncharacterized protein</fullName>
    </submittedName>
</protein>
<reference evidence="2 3" key="1">
    <citation type="submission" date="2012-11" db="EMBL/GenBank/DDBJ databases">
        <title>Whole genome sequence of Gluconacetobacter europaeus NBRC3261.</title>
        <authorList>
            <person name="Azuma Y."/>
            <person name="Higashiura N."/>
            <person name="Hirakawa H."/>
            <person name="Matsushita K."/>
        </authorList>
    </citation>
    <scope>NUCLEOTIDE SEQUENCE [LARGE SCALE GENOMIC DNA]</scope>
    <source>
        <strain evidence="2 3">NBRC 3261</strain>
    </source>
</reference>
<keyword evidence="1" id="KW-0812">Transmembrane</keyword>
<gene>
    <name evidence="2" type="ORF">Geu3261_0090_024</name>
</gene>
<sequence>MSEKADHSSPAPLDMGKKSNEIRLWKANQAVRHGELRLAAQSTALTGAQTRATSLLTWVVPLMGVSLGIILNKDYIAAGWVLLTGNAVTAVLCATALAPTAWSEAGFKPV</sequence>
<proteinExistence type="predicted"/>
<dbReference type="EMBL" id="BANI01000083">
    <property type="protein sequence ID" value="GAN96678.1"/>
    <property type="molecule type" value="Genomic_DNA"/>
</dbReference>
<keyword evidence="1" id="KW-1133">Transmembrane helix</keyword>
<name>A0A0D6Q041_KOMEU</name>
<organism evidence="2 3">
    <name type="scientific">Komagataeibacter europaeus NBRC 3261</name>
    <dbReference type="NCBI Taxonomy" id="1234669"/>
    <lineage>
        <taxon>Bacteria</taxon>
        <taxon>Pseudomonadati</taxon>
        <taxon>Pseudomonadota</taxon>
        <taxon>Alphaproteobacteria</taxon>
        <taxon>Acetobacterales</taxon>
        <taxon>Acetobacteraceae</taxon>
        <taxon>Komagataeibacter</taxon>
    </lineage>
</organism>
<comment type="caution">
    <text evidence="2">The sequence shown here is derived from an EMBL/GenBank/DDBJ whole genome shotgun (WGS) entry which is preliminary data.</text>
</comment>
<evidence type="ECO:0000313" key="2">
    <source>
        <dbReference type="EMBL" id="GAN96678.1"/>
    </source>
</evidence>
<dbReference type="Proteomes" id="UP000032675">
    <property type="component" value="Unassembled WGS sequence"/>
</dbReference>
<dbReference type="AlphaFoldDB" id="A0A0D6Q041"/>
<feature type="transmembrane region" description="Helical" evidence="1">
    <location>
        <begin position="52"/>
        <end position="71"/>
    </location>
</feature>
<keyword evidence="1" id="KW-0472">Membrane</keyword>
<evidence type="ECO:0000256" key="1">
    <source>
        <dbReference type="SAM" id="Phobius"/>
    </source>
</evidence>
<accession>A0A0D6Q041</accession>
<dbReference type="RefSeq" id="WP_148425034.1">
    <property type="nucleotide sequence ID" value="NZ_BANI01000083.1"/>
</dbReference>
<evidence type="ECO:0000313" key="3">
    <source>
        <dbReference type="Proteomes" id="UP000032675"/>
    </source>
</evidence>